<dbReference type="InterPro" id="IPR027417">
    <property type="entry name" value="P-loop_NTPase"/>
</dbReference>
<keyword evidence="2" id="KW-0067">ATP-binding</keyword>
<dbReference type="SUPFAM" id="SSF52540">
    <property type="entry name" value="P-loop containing nucleoside triphosphate hydrolases"/>
    <property type="match status" value="1"/>
</dbReference>
<evidence type="ECO:0000256" key="1">
    <source>
        <dbReference type="ARBA" id="ARBA00022741"/>
    </source>
</evidence>
<name>A0A1H0UG94_9MICO</name>
<reference evidence="5" key="1">
    <citation type="submission" date="2016-10" db="EMBL/GenBank/DDBJ databases">
        <authorList>
            <person name="Varghese N."/>
            <person name="Submissions S."/>
        </authorList>
    </citation>
    <scope>NUCLEOTIDE SEQUENCE [LARGE SCALE GENOMIC DNA]</scope>
    <source>
        <strain evidence="5">DSM 22329</strain>
    </source>
</reference>
<keyword evidence="1" id="KW-0547">Nucleotide-binding</keyword>
<dbReference type="STRING" id="443156.SAMN04489867_3307"/>
<dbReference type="Proteomes" id="UP000199077">
    <property type="component" value="Chromosome I"/>
</dbReference>
<evidence type="ECO:0000313" key="4">
    <source>
        <dbReference type="EMBL" id="SDP65189.1"/>
    </source>
</evidence>
<gene>
    <name evidence="4" type="ORF">SAMN04489867_3307</name>
</gene>
<dbReference type="GO" id="GO:0005524">
    <property type="term" value="F:ATP binding"/>
    <property type="evidence" value="ECO:0007669"/>
    <property type="project" value="UniProtKB-KW"/>
</dbReference>
<dbReference type="PANTHER" id="PTHR43158:SF2">
    <property type="entry name" value="SKFA PEPTIDE EXPORT ATP-BINDING PROTEIN SKFE"/>
    <property type="match status" value="1"/>
</dbReference>
<evidence type="ECO:0000313" key="5">
    <source>
        <dbReference type="Proteomes" id="UP000199077"/>
    </source>
</evidence>
<dbReference type="SMART" id="SM00382">
    <property type="entry name" value="AAA"/>
    <property type="match status" value="1"/>
</dbReference>
<dbReference type="PANTHER" id="PTHR43158">
    <property type="entry name" value="SKFA PEPTIDE EXPORT ATP-BINDING PROTEIN SKFE"/>
    <property type="match status" value="1"/>
</dbReference>
<dbReference type="OrthoDB" id="6198786at2"/>
<dbReference type="InterPro" id="IPR003593">
    <property type="entry name" value="AAA+_ATPase"/>
</dbReference>
<organism evidence="4 5">
    <name type="scientific">Pedococcus dokdonensis</name>
    <dbReference type="NCBI Taxonomy" id="443156"/>
    <lineage>
        <taxon>Bacteria</taxon>
        <taxon>Bacillati</taxon>
        <taxon>Actinomycetota</taxon>
        <taxon>Actinomycetes</taxon>
        <taxon>Micrococcales</taxon>
        <taxon>Intrasporangiaceae</taxon>
        <taxon>Pedococcus</taxon>
    </lineage>
</organism>
<sequence length="235" mass="24953">MFARRKQETPPQAPGPAEVGASEALPVHLEATGVGKHVDGNVLLAPVDLAVSSGECVVVRGENGSGKTTLLRILAGTLEASDGTASLDGEPLDERDPATRARVAALIGYPTAYRDLTVIDHLVLIDSTWGGAIGTADQRADDLLVSLEIDHLSERFPHELSSGQQHLFHLALVLFRPSRVLLLDEPEQRLDTHKRGLLTEILLARKAAGAALVVACHDPAMTEAIADRVVDVVAP</sequence>
<evidence type="ECO:0000256" key="2">
    <source>
        <dbReference type="ARBA" id="ARBA00022840"/>
    </source>
</evidence>
<proteinExistence type="predicted"/>
<dbReference type="EMBL" id="LT629711">
    <property type="protein sequence ID" value="SDP65189.1"/>
    <property type="molecule type" value="Genomic_DNA"/>
</dbReference>
<accession>A0A1H0UG94</accession>
<dbReference type="Pfam" id="PF00005">
    <property type="entry name" value="ABC_tran"/>
    <property type="match status" value="1"/>
</dbReference>
<protein>
    <submittedName>
        <fullName evidence="4">ABC transporter</fullName>
    </submittedName>
</protein>
<dbReference type="RefSeq" id="WP_091787907.1">
    <property type="nucleotide sequence ID" value="NZ_LT629711.1"/>
</dbReference>
<dbReference type="PROSITE" id="PS50893">
    <property type="entry name" value="ABC_TRANSPORTER_2"/>
    <property type="match status" value="1"/>
</dbReference>
<dbReference type="GO" id="GO:0016887">
    <property type="term" value="F:ATP hydrolysis activity"/>
    <property type="evidence" value="ECO:0007669"/>
    <property type="project" value="InterPro"/>
</dbReference>
<dbReference type="InterPro" id="IPR003439">
    <property type="entry name" value="ABC_transporter-like_ATP-bd"/>
</dbReference>
<feature type="domain" description="ABC transporter" evidence="3">
    <location>
        <begin position="29"/>
        <end position="235"/>
    </location>
</feature>
<evidence type="ECO:0000259" key="3">
    <source>
        <dbReference type="PROSITE" id="PS50893"/>
    </source>
</evidence>
<keyword evidence="5" id="KW-1185">Reference proteome</keyword>
<dbReference type="AlphaFoldDB" id="A0A1H0UG94"/>
<dbReference type="Gene3D" id="3.40.50.300">
    <property type="entry name" value="P-loop containing nucleotide triphosphate hydrolases"/>
    <property type="match status" value="1"/>
</dbReference>